<dbReference type="EMBL" id="LR797329">
    <property type="protein sequence ID" value="CAB4203234.1"/>
    <property type="molecule type" value="Genomic_DNA"/>
</dbReference>
<evidence type="ECO:0000313" key="2">
    <source>
        <dbReference type="EMBL" id="CAB4173167.1"/>
    </source>
</evidence>
<proteinExistence type="predicted"/>
<evidence type="ECO:0000259" key="1">
    <source>
        <dbReference type="Pfam" id="PF06223"/>
    </source>
</evidence>
<gene>
    <name evidence="3" type="ORF">UFOVP1379_2</name>
    <name evidence="2" type="ORF">UFOVP942_35</name>
</gene>
<dbReference type="EMBL" id="LR796888">
    <property type="protein sequence ID" value="CAB4173167.1"/>
    <property type="molecule type" value="Genomic_DNA"/>
</dbReference>
<organism evidence="3">
    <name type="scientific">uncultured Caudovirales phage</name>
    <dbReference type="NCBI Taxonomy" id="2100421"/>
    <lineage>
        <taxon>Viruses</taxon>
        <taxon>Duplodnaviria</taxon>
        <taxon>Heunggongvirae</taxon>
        <taxon>Uroviricota</taxon>
        <taxon>Caudoviricetes</taxon>
        <taxon>Peduoviridae</taxon>
        <taxon>Maltschvirus</taxon>
        <taxon>Maltschvirus maltsch</taxon>
    </lineage>
</organism>
<dbReference type="InterPro" id="IPR009350">
    <property type="entry name" value="Phage_tail_T"/>
</dbReference>
<feature type="domain" description="Minor tail T" evidence="1">
    <location>
        <begin position="11"/>
        <end position="80"/>
    </location>
</feature>
<evidence type="ECO:0000313" key="3">
    <source>
        <dbReference type="EMBL" id="CAB4203234.1"/>
    </source>
</evidence>
<accession>A0A6J5S2Y0</accession>
<name>A0A6J5S2Y0_9CAUD</name>
<reference evidence="3" key="1">
    <citation type="submission" date="2020-05" db="EMBL/GenBank/DDBJ databases">
        <authorList>
            <person name="Chiriac C."/>
            <person name="Salcher M."/>
            <person name="Ghai R."/>
            <person name="Kavagutti S V."/>
        </authorList>
    </citation>
    <scope>NUCLEOTIDE SEQUENCE</scope>
</reference>
<sequence length="88" mass="9921">MTVGELLSRMSSEELTEWMAYDQLEPIGAYRLDMVGGIISSILANQNRKRGTQPYKPQDFMPFLDKHEVDPTDADAIRAMFGARAIDV</sequence>
<protein>
    <recommendedName>
        <fullName evidence="1">Minor tail T domain-containing protein</fullName>
    </recommendedName>
</protein>
<dbReference type="Pfam" id="PF06223">
    <property type="entry name" value="Phage_tail_T"/>
    <property type="match status" value="1"/>
</dbReference>